<keyword evidence="3" id="KW-1185">Reference proteome</keyword>
<dbReference type="RefSeq" id="WP_121134432.1">
    <property type="nucleotide sequence ID" value="NZ_JBHUFK010000059.1"/>
</dbReference>
<protein>
    <submittedName>
        <fullName evidence="2">Indirect negative regulator of sigma-B activity</fullName>
    </submittedName>
</protein>
<dbReference type="SUPFAM" id="SSF81606">
    <property type="entry name" value="PP2C-like"/>
    <property type="match status" value="1"/>
</dbReference>
<dbReference type="Pfam" id="PF07228">
    <property type="entry name" value="SpoIIE"/>
    <property type="match status" value="1"/>
</dbReference>
<evidence type="ECO:0000313" key="2">
    <source>
        <dbReference type="EMBL" id="RKQ12357.1"/>
    </source>
</evidence>
<comment type="caution">
    <text evidence="2">The sequence shown here is derived from an EMBL/GenBank/DDBJ whole genome shotgun (WGS) entry which is preliminary data.</text>
</comment>
<dbReference type="EMBL" id="RBZO01000044">
    <property type="protein sequence ID" value="RKQ12357.1"/>
    <property type="molecule type" value="Genomic_DNA"/>
</dbReference>
<dbReference type="OrthoDB" id="1090916at2"/>
<dbReference type="AlphaFoldDB" id="A0A494YRU9"/>
<dbReference type="InterPro" id="IPR039248">
    <property type="entry name" value="Ptase_RsbX"/>
</dbReference>
<evidence type="ECO:0000259" key="1">
    <source>
        <dbReference type="SMART" id="SM00331"/>
    </source>
</evidence>
<dbReference type="InterPro" id="IPR036457">
    <property type="entry name" value="PPM-type-like_dom_sf"/>
</dbReference>
<name>A0A494YRU9_9BACI</name>
<dbReference type="Gene3D" id="3.60.40.10">
    <property type="entry name" value="PPM-type phosphatase domain"/>
    <property type="match status" value="1"/>
</dbReference>
<gene>
    <name evidence="2" type="ORF">D8M05_18425</name>
</gene>
<evidence type="ECO:0000313" key="3">
    <source>
        <dbReference type="Proteomes" id="UP000281813"/>
    </source>
</evidence>
<organism evidence="2 3">
    <name type="scientific">Oceanobacillus bengalensis</name>
    <dbReference type="NCBI Taxonomy" id="1435466"/>
    <lineage>
        <taxon>Bacteria</taxon>
        <taxon>Bacillati</taxon>
        <taxon>Bacillota</taxon>
        <taxon>Bacilli</taxon>
        <taxon>Bacillales</taxon>
        <taxon>Bacillaceae</taxon>
        <taxon>Oceanobacillus</taxon>
    </lineage>
</organism>
<proteinExistence type="predicted"/>
<sequence length="197" mass="21841">MSENHKIEIAVFQKAKTGKSCCGDSYFYTETEDGFVCALADGLGSGQYAKESSAIVIDTIKESADATVEQLVEIANTKLIGKRGAVLGIFKVDFHTMICSFSTIGNIGAVIATKDKKKRIVPNIGYLGSSQRTFKVIQEEIEPGTNFIMFSDGVKDLELSNVYFSHEDIRDIIKSYEHISEEERQDDTTLIAMRFVK</sequence>
<feature type="domain" description="PPM-type phosphatase" evidence="1">
    <location>
        <begin position="6"/>
        <end position="195"/>
    </location>
</feature>
<reference evidence="2 3" key="1">
    <citation type="journal article" date="2015" name="Antonie Van Leeuwenhoek">
        <title>Oceanobacillus bengalensis sp. nov., a bacterium isolated from seawater of the Bay of Bengal.</title>
        <authorList>
            <person name="Yongchang O."/>
            <person name="Xiang W."/>
            <person name="Wang G."/>
        </authorList>
    </citation>
    <scope>NUCLEOTIDE SEQUENCE [LARGE SCALE GENOMIC DNA]</scope>
    <source>
        <strain evidence="2 3">MCCC 1K00260</strain>
    </source>
</reference>
<dbReference type="SMART" id="SM00331">
    <property type="entry name" value="PP2C_SIG"/>
    <property type="match status" value="1"/>
</dbReference>
<dbReference type="Proteomes" id="UP000281813">
    <property type="component" value="Unassembled WGS sequence"/>
</dbReference>
<dbReference type="PANTHER" id="PTHR35801">
    <property type="entry name" value="PHOSPHOSERINE PHOSPHATASE RSBX"/>
    <property type="match status" value="1"/>
</dbReference>
<accession>A0A494YRU9</accession>
<dbReference type="InterPro" id="IPR001932">
    <property type="entry name" value="PPM-type_phosphatase-like_dom"/>
</dbReference>
<dbReference type="PANTHER" id="PTHR35801:SF1">
    <property type="entry name" value="PHOSPHOSERINE PHOSPHATASE RSBX"/>
    <property type="match status" value="1"/>
</dbReference>